<keyword evidence="2" id="KW-0732">Signal</keyword>
<accession>A0A1T4SWR7</accession>
<dbReference type="SUPFAM" id="SSF110087">
    <property type="entry name" value="DR1885-like metal-binding protein"/>
    <property type="match status" value="1"/>
</dbReference>
<reference evidence="3 4" key="1">
    <citation type="submission" date="2017-02" db="EMBL/GenBank/DDBJ databases">
        <authorList>
            <person name="Peterson S.W."/>
        </authorList>
    </citation>
    <scope>NUCLEOTIDE SEQUENCE [LARGE SCALE GENOMIC DNA]</scope>
    <source>
        <strain evidence="3 4">USBA 369</strain>
    </source>
</reference>
<sequence length="169" mass="17735">MTIAKTIFLGAALALASTAASAHDYKVGSLHIVHPWARATAPSAEVGGAYMTIENKGKTADRLLGGSTPIAEKAEVHTMEMVDGVMKMHEVDGGLEIPAGGEASLAPGGYHVMIVGLKQPLKEGERVPLTLKFEKAGSVDVELAIEAFGAKESGKHDHSSMDKSMEKKN</sequence>
<feature type="chain" id="PRO_5012752566" description="Copper(I)-binding protein" evidence="2">
    <location>
        <begin position="23"/>
        <end position="169"/>
    </location>
</feature>
<name>A0A1T4SWR7_9HYPH</name>
<dbReference type="AlphaFoldDB" id="A0A1T4SWR7"/>
<dbReference type="InterPro" id="IPR058248">
    <property type="entry name" value="Lxx211020-like"/>
</dbReference>
<feature type="signal peptide" evidence="2">
    <location>
        <begin position="1"/>
        <end position="22"/>
    </location>
</feature>
<evidence type="ECO:0000256" key="2">
    <source>
        <dbReference type="SAM" id="SignalP"/>
    </source>
</evidence>
<dbReference type="Pfam" id="PF04314">
    <property type="entry name" value="PCuAC"/>
    <property type="match status" value="1"/>
</dbReference>
<feature type="region of interest" description="Disordered" evidence="1">
    <location>
        <begin position="150"/>
        <end position="169"/>
    </location>
</feature>
<feature type="compositionally biased region" description="Basic and acidic residues" evidence="1">
    <location>
        <begin position="152"/>
        <end position="169"/>
    </location>
</feature>
<dbReference type="PANTHER" id="PTHR36302:SF1">
    <property type="entry name" value="COPPER CHAPERONE PCU(A)C"/>
    <property type="match status" value="1"/>
</dbReference>
<dbReference type="RefSeq" id="WP_078709762.1">
    <property type="nucleotide sequence ID" value="NZ_FUXL01000015.1"/>
</dbReference>
<evidence type="ECO:0000313" key="3">
    <source>
        <dbReference type="EMBL" id="SKA32705.1"/>
    </source>
</evidence>
<evidence type="ECO:0000313" key="4">
    <source>
        <dbReference type="Proteomes" id="UP000190135"/>
    </source>
</evidence>
<keyword evidence="4" id="KW-1185">Reference proteome</keyword>
<dbReference type="Proteomes" id="UP000190135">
    <property type="component" value="Unassembled WGS sequence"/>
</dbReference>
<evidence type="ECO:0000256" key="1">
    <source>
        <dbReference type="SAM" id="MobiDB-lite"/>
    </source>
</evidence>
<dbReference type="InterPro" id="IPR036182">
    <property type="entry name" value="PCuAC_sf"/>
</dbReference>
<dbReference type="PANTHER" id="PTHR36302">
    <property type="entry name" value="BLR7088 PROTEIN"/>
    <property type="match status" value="1"/>
</dbReference>
<dbReference type="InterPro" id="IPR007410">
    <property type="entry name" value="LpqE-like"/>
</dbReference>
<protein>
    <recommendedName>
        <fullName evidence="5">Copper(I)-binding protein</fullName>
    </recommendedName>
</protein>
<dbReference type="Gene3D" id="2.60.40.1890">
    <property type="entry name" value="PCu(A)C copper chaperone"/>
    <property type="match status" value="1"/>
</dbReference>
<organism evidence="3 4">
    <name type="scientific">Consotaella salsifontis</name>
    <dbReference type="NCBI Taxonomy" id="1365950"/>
    <lineage>
        <taxon>Bacteria</taxon>
        <taxon>Pseudomonadati</taxon>
        <taxon>Pseudomonadota</taxon>
        <taxon>Alphaproteobacteria</taxon>
        <taxon>Hyphomicrobiales</taxon>
        <taxon>Aurantimonadaceae</taxon>
        <taxon>Consotaella</taxon>
    </lineage>
</organism>
<dbReference type="OrthoDB" id="9796962at2"/>
<dbReference type="EMBL" id="FUXL01000015">
    <property type="protein sequence ID" value="SKA32705.1"/>
    <property type="molecule type" value="Genomic_DNA"/>
</dbReference>
<evidence type="ECO:0008006" key="5">
    <source>
        <dbReference type="Google" id="ProtNLM"/>
    </source>
</evidence>
<gene>
    <name evidence="3" type="ORF">SAMN05428963_11538</name>
</gene>
<proteinExistence type="predicted"/>
<dbReference type="STRING" id="1365950.SAMN05428963_11538"/>